<keyword evidence="10" id="KW-0479">Metal-binding</keyword>
<evidence type="ECO:0000256" key="1">
    <source>
        <dbReference type="ARBA" id="ARBA00004651"/>
    </source>
</evidence>
<comment type="activity regulation">
    <text evidence="10">Na(+) is not transported, but it plays an essential structural role and its presence is essential for fluoride channel function.</text>
</comment>
<keyword evidence="10" id="KW-0813">Transport</keyword>
<evidence type="ECO:0000256" key="6">
    <source>
        <dbReference type="ARBA" id="ARBA00023303"/>
    </source>
</evidence>
<dbReference type="EMBL" id="PEBD01000004">
    <property type="protein sequence ID" value="PHV67976.1"/>
    <property type="molecule type" value="Genomic_DNA"/>
</dbReference>
<dbReference type="GO" id="GO:0005886">
    <property type="term" value="C:plasma membrane"/>
    <property type="evidence" value="ECO:0007669"/>
    <property type="project" value="UniProtKB-SubCell"/>
</dbReference>
<dbReference type="GO" id="GO:0046872">
    <property type="term" value="F:metal ion binding"/>
    <property type="evidence" value="ECO:0007669"/>
    <property type="project" value="UniProtKB-KW"/>
</dbReference>
<dbReference type="PANTHER" id="PTHR28259:SF1">
    <property type="entry name" value="FLUORIDE EXPORT PROTEIN 1-RELATED"/>
    <property type="match status" value="1"/>
</dbReference>
<accession>A0A2G3PQD6</accession>
<evidence type="ECO:0000256" key="7">
    <source>
        <dbReference type="ARBA" id="ARBA00035120"/>
    </source>
</evidence>
<gene>
    <name evidence="10" type="primary">fluC</name>
    <name evidence="10" type="synonym">crcB</name>
    <name evidence="11" type="ORF">CSW57_01475</name>
</gene>
<organism evidence="11 12">
    <name type="scientific">Williamsia marianensis</name>
    <dbReference type="NCBI Taxonomy" id="85044"/>
    <lineage>
        <taxon>Bacteria</taxon>
        <taxon>Bacillati</taxon>
        <taxon>Actinomycetota</taxon>
        <taxon>Actinomycetes</taxon>
        <taxon>Mycobacteriales</taxon>
        <taxon>Nocardiaceae</taxon>
        <taxon>Williamsia</taxon>
    </lineage>
</organism>
<proteinExistence type="inferred from homology"/>
<evidence type="ECO:0000256" key="2">
    <source>
        <dbReference type="ARBA" id="ARBA00022475"/>
    </source>
</evidence>
<evidence type="ECO:0000256" key="10">
    <source>
        <dbReference type="HAMAP-Rule" id="MF_00454"/>
    </source>
</evidence>
<dbReference type="HAMAP" id="MF_00454">
    <property type="entry name" value="FluC"/>
    <property type="match status" value="1"/>
</dbReference>
<feature type="transmembrane region" description="Helical" evidence="10">
    <location>
        <begin position="40"/>
        <end position="60"/>
    </location>
</feature>
<comment type="subcellular location">
    <subcellularLocation>
        <location evidence="1 10">Cell membrane</location>
        <topology evidence="1 10">Multi-pass membrane protein</topology>
    </subcellularLocation>
</comment>
<dbReference type="Pfam" id="PF02537">
    <property type="entry name" value="CRCB"/>
    <property type="match status" value="1"/>
</dbReference>
<dbReference type="AlphaFoldDB" id="A0A2G3PQD6"/>
<evidence type="ECO:0000256" key="4">
    <source>
        <dbReference type="ARBA" id="ARBA00022989"/>
    </source>
</evidence>
<keyword evidence="5 10" id="KW-0472">Membrane</keyword>
<feature type="transmembrane region" description="Helical" evidence="10">
    <location>
        <begin position="106"/>
        <end position="126"/>
    </location>
</feature>
<sequence length="174" mass="18562">MPYAVGAVSKYIHLVTRPDSHPELPGDPDVVAARPLHLRAASLAMVFGGGLLGTGARYLIEQAYPFHPPQWPWATFLINLAGAFALGIVLEALARMGDDTGRRQHFRLFFGTGFCGSFTTYSAFALEASLLGRDGEVVGAVAYMATSVILGVVMAWAGIAVATKARVSRSAPRR</sequence>
<dbReference type="Proteomes" id="UP000225108">
    <property type="component" value="Unassembled WGS sequence"/>
</dbReference>
<comment type="caution">
    <text evidence="11">The sequence shown here is derived from an EMBL/GenBank/DDBJ whole genome shotgun (WGS) entry which is preliminary data.</text>
</comment>
<keyword evidence="2 10" id="KW-1003">Cell membrane</keyword>
<feature type="binding site" evidence="10">
    <location>
        <position position="116"/>
    </location>
    <ligand>
        <name>Na(+)</name>
        <dbReference type="ChEBI" id="CHEBI:29101"/>
        <note>structural</note>
    </ligand>
</feature>
<dbReference type="InterPro" id="IPR003691">
    <property type="entry name" value="FluC"/>
</dbReference>
<comment type="similarity">
    <text evidence="7 10">Belongs to the fluoride channel Fluc/FEX (TC 1.A.43) family.</text>
</comment>
<comment type="function">
    <text evidence="9 10">Fluoride-specific ion channel. Important for reducing fluoride concentration in the cell, thus reducing its toxicity.</text>
</comment>
<evidence type="ECO:0000256" key="8">
    <source>
        <dbReference type="ARBA" id="ARBA00035585"/>
    </source>
</evidence>
<dbReference type="GO" id="GO:0062054">
    <property type="term" value="F:fluoride channel activity"/>
    <property type="evidence" value="ECO:0007669"/>
    <property type="project" value="UniProtKB-UniRule"/>
</dbReference>
<evidence type="ECO:0000256" key="5">
    <source>
        <dbReference type="ARBA" id="ARBA00023136"/>
    </source>
</evidence>
<keyword evidence="4 10" id="KW-1133">Transmembrane helix</keyword>
<name>A0A2G3PQD6_WILMA</name>
<keyword evidence="10" id="KW-0406">Ion transport</keyword>
<keyword evidence="10" id="KW-0915">Sodium</keyword>
<feature type="binding site" evidence="10">
    <location>
        <position position="119"/>
    </location>
    <ligand>
        <name>Na(+)</name>
        <dbReference type="ChEBI" id="CHEBI:29101"/>
        <note>structural</note>
    </ligand>
</feature>
<feature type="transmembrane region" description="Helical" evidence="10">
    <location>
        <begin position="138"/>
        <end position="163"/>
    </location>
</feature>
<dbReference type="GO" id="GO:0140114">
    <property type="term" value="P:cellular detoxification of fluoride"/>
    <property type="evidence" value="ECO:0007669"/>
    <property type="project" value="UniProtKB-UniRule"/>
</dbReference>
<protein>
    <recommendedName>
        <fullName evidence="10">Fluoride-specific ion channel FluC</fullName>
    </recommendedName>
</protein>
<keyword evidence="6 10" id="KW-0407">Ion channel</keyword>
<dbReference type="PANTHER" id="PTHR28259">
    <property type="entry name" value="FLUORIDE EXPORT PROTEIN 1-RELATED"/>
    <property type="match status" value="1"/>
</dbReference>
<evidence type="ECO:0000256" key="3">
    <source>
        <dbReference type="ARBA" id="ARBA00022692"/>
    </source>
</evidence>
<reference evidence="11 12" key="1">
    <citation type="submission" date="2017-10" db="EMBL/GenBank/DDBJ databases">
        <title>The draft genome sequence of Williamsia sp. BULT 1.1 isolated from the semi-arid grassland soils from South Africa.</title>
        <authorList>
            <person name="Kabwe M.H."/>
            <person name="Govender N."/>
            <person name="Mutseka Lunga P."/>
            <person name="Vikram S."/>
            <person name="Makhalanyane T.P."/>
        </authorList>
    </citation>
    <scope>NUCLEOTIDE SEQUENCE [LARGE SCALE GENOMIC DNA]</scope>
    <source>
        <strain evidence="11 12">BULT 1.1</strain>
    </source>
</reference>
<evidence type="ECO:0000313" key="11">
    <source>
        <dbReference type="EMBL" id="PHV67976.1"/>
    </source>
</evidence>
<comment type="catalytic activity">
    <reaction evidence="8">
        <text>fluoride(in) = fluoride(out)</text>
        <dbReference type="Rhea" id="RHEA:76159"/>
        <dbReference type="ChEBI" id="CHEBI:17051"/>
    </reaction>
    <physiologicalReaction direction="left-to-right" evidence="8">
        <dbReference type="Rhea" id="RHEA:76160"/>
    </physiologicalReaction>
</comment>
<evidence type="ECO:0000256" key="9">
    <source>
        <dbReference type="ARBA" id="ARBA00049940"/>
    </source>
</evidence>
<keyword evidence="3 10" id="KW-0812">Transmembrane</keyword>
<feature type="transmembrane region" description="Helical" evidence="10">
    <location>
        <begin position="72"/>
        <end position="94"/>
    </location>
</feature>
<evidence type="ECO:0000313" key="12">
    <source>
        <dbReference type="Proteomes" id="UP000225108"/>
    </source>
</evidence>